<dbReference type="OrthoDB" id="9806379at2"/>
<comment type="subunit">
    <text evidence="3">Part of the 50S ribosomal subunit. Forms a cluster with proteins L3 and L19. In the 70S ribosome, L14 and L19 interact and together make contacts with the 16S rRNA in bridges B5 and B8.</text>
</comment>
<evidence type="ECO:0000313" key="6">
    <source>
        <dbReference type="EMBL" id="AQQ72046.1"/>
    </source>
</evidence>
<evidence type="ECO:0000256" key="5">
    <source>
        <dbReference type="RuleBase" id="RU003950"/>
    </source>
</evidence>
<dbReference type="SUPFAM" id="SSF50193">
    <property type="entry name" value="Ribosomal protein L14"/>
    <property type="match status" value="1"/>
</dbReference>
<dbReference type="GO" id="GO:0003735">
    <property type="term" value="F:structural constituent of ribosome"/>
    <property type="evidence" value="ECO:0007669"/>
    <property type="project" value="InterPro"/>
</dbReference>
<dbReference type="Proteomes" id="UP000188181">
    <property type="component" value="Chromosome"/>
</dbReference>
<dbReference type="Gene3D" id="2.40.150.20">
    <property type="entry name" value="Ribosomal protein L14"/>
    <property type="match status" value="1"/>
</dbReference>
<protein>
    <recommendedName>
        <fullName evidence="3">Large ribosomal subunit protein uL14</fullName>
    </recommendedName>
</protein>
<dbReference type="PANTHER" id="PTHR11761:SF3">
    <property type="entry name" value="LARGE RIBOSOMAL SUBUNIT PROTEIN UL14M"/>
    <property type="match status" value="1"/>
</dbReference>
<dbReference type="Pfam" id="PF00238">
    <property type="entry name" value="Ribosomal_L14"/>
    <property type="match status" value="1"/>
</dbReference>
<proteinExistence type="inferred from homology"/>
<dbReference type="InterPro" id="IPR005745">
    <property type="entry name" value="Ribosomal_uL14_bac-type"/>
</dbReference>
<keyword evidence="1 3" id="KW-0689">Ribosomal protein</keyword>
<dbReference type="EMBL" id="CP019646">
    <property type="protein sequence ID" value="AQQ72046.1"/>
    <property type="molecule type" value="Genomic_DNA"/>
</dbReference>
<dbReference type="InterPro" id="IPR000218">
    <property type="entry name" value="Ribosomal_uL14"/>
</dbReference>
<dbReference type="STRING" id="1851148.SMSP2_02425"/>
<evidence type="ECO:0000256" key="3">
    <source>
        <dbReference type="HAMAP-Rule" id="MF_01367"/>
    </source>
</evidence>
<comment type="similarity">
    <text evidence="3 4">Belongs to the universal ribosomal protein uL14 family.</text>
</comment>
<keyword evidence="3 5" id="KW-0694">RNA-binding</keyword>
<dbReference type="CDD" id="cd00337">
    <property type="entry name" value="Ribosomal_uL14"/>
    <property type="match status" value="1"/>
</dbReference>
<keyword evidence="7" id="KW-1185">Reference proteome</keyword>
<sequence length="129" mass="14047">MIQQETMLKIADNSGVKTAQCIKVIGHSGSRTGKDTRPTAGVGDIVTVAIKKNLPNCQLDTKKVYKCVIVRTKAPVKRPDGSYVRFDSNAAVMIDAENNPIGTRIFGAVARELREKNFMKIISLASEVV</sequence>
<dbReference type="GO" id="GO:0022625">
    <property type="term" value="C:cytosolic large ribosomal subunit"/>
    <property type="evidence" value="ECO:0007669"/>
    <property type="project" value="TreeGrafter"/>
</dbReference>
<evidence type="ECO:0000256" key="1">
    <source>
        <dbReference type="ARBA" id="ARBA00022980"/>
    </source>
</evidence>
<dbReference type="SMART" id="SM01374">
    <property type="entry name" value="Ribosomal_L14"/>
    <property type="match status" value="1"/>
</dbReference>
<comment type="function">
    <text evidence="3 5">Binds to 23S rRNA. Forms part of two intersubunit bridges in the 70S ribosome.</text>
</comment>
<gene>
    <name evidence="3 6" type="primary">rplN</name>
    <name evidence="6" type="ORF">SMSP2_02425</name>
</gene>
<dbReference type="PANTHER" id="PTHR11761">
    <property type="entry name" value="50S/60S RIBOSOMAL PROTEIN L14/L23"/>
    <property type="match status" value="1"/>
</dbReference>
<accession>A0A1R7T5Z6</accession>
<dbReference type="AlphaFoldDB" id="A0A1R7T5Z6"/>
<evidence type="ECO:0000313" key="7">
    <source>
        <dbReference type="Proteomes" id="UP000188181"/>
    </source>
</evidence>
<dbReference type="GO" id="GO:0070180">
    <property type="term" value="F:large ribosomal subunit rRNA binding"/>
    <property type="evidence" value="ECO:0007669"/>
    <property type="project" value="TreeGrafter"/>
</dbReference>
<dbReference type="HAMAP" id="MF_01367">
    <property type="entry name" value="Ribosomal_uL14"/>
    <property type="match status" value="1"/>
</dbReference>
<evidence type="ECO:0000256" key="4">
    <source>
        <dbReference type="RuleBase" id="RU003949"/>
    </source>
</evidence>
<dbReference type="RefSeq" id="WP_146684278.1">
    <property type="nucleotide sequence ID" value="NZ_CP019646.1"/>
</dbReference>
<dbReference type="GO" id="GO:0006412">
    <property type="term" value="P:translation"/>
    <property type="evidence" value="ECO:0007669"/>
    <property type="project" value="UniProtKB-UniRule"/>
</dbReference>
<dbReference type="KEGG" id="pbas:SMSP2_02425"/>
<dbReference type="InterPro" id="IPR036853">
    <property type="entry name" value="Ribosomal_uL14_sf"/>
</dbReference>
<reference evidence="7" key="1">
    <citation type="submission" date="2017-02" db="EMBL/GenBank/DDBJ databases">
        <title>Comparative genomics and description of representatives of a novel lineage of planctomycetes thriving in anoxic sediments.</title>
        <authorList>
            <person name="Spring S."/>
            <person name="Bunk B."/>
            <person name="Sproer C."/>
        </authorList>
    </citation>
    <scope>NUCLEOTIDE SEQUENCE [LARGE SCALE GENOMIC DNA]</scope>
    <source>
        <strain evidence="7">SM-Chi-D1</strain>
    </source>
</reference>
<dbReference type="NCBIfam" id="TIGR01067">
    <property type="entry name" value="rplN_bact"/>
    <property type="match status" value="1"/>
</dbReference>
<keyword evidence="3 5" id="KW-0699">rRNA-binding</keyword>
<organism evidence="6 7">
    <name type="scientific">Limihaloglobus sulfuriphilus</name>
    <dbReference type="NCBI Taxonomy" id="1851148"/>
    <lineage>
        <taxon>Bacteria</taxon>
        <taxon>Pseudomonadati</taxon>
        <taxon>Planctomycetota</taxon>
        <taxon>Phycisphaerae</taxon>
        <taxon>Sedimentisphaerales</taxon>
        <taxon>Sedimentisphaeraceae</taxon>
        <taxon>Limihaloglobus</taxon>
    </lineage>
</organism>
<keyword evidence="2 3" id="KW-0687">Ribonucleoprotein</keyword>
<evidence type="ECO:0000256" key="2">
    <source>
        <dbReference type="ARBA" id="ARBA00023274"/>
    </source>
</evidence>
<name>A0A1R7T5Z6_9BACT</name>